<evidence type="ECO:0000313" key="2">
    <source>
        <dbReference type="EMBL" id="CAB4127209.1"/>
    </source>
</evidence>
<accession>A0A6J5L5P7</accession>
<dbReference type="InterPro" id="IPR036465">
    <property type="entry name" value="vWFA_dom_sf"/>
</dbReference>
<evidence type="ECO:0008006" key="3">
    <source>
        <dbReference type="Google" id="ProtNLM"/>
    </source>
</evidence>
<organism evidence="2">
    <name type="scientific">uncultured Caudovirales phage</name>
    <dbReference type="NCBI Taxonomy" id="2100421"/>
    <lineage>
        <taxon>Viruses</taxon>
        <taxon>Duplodnaviria</taxon>
        <taxon>Heunggongvirae</taxon>
        <taxon>Uroviricota</taxon>
        <taxon>Caudoviricetes</taxon>
        <taxon>Peduoviridae</taxon>
        <taxon>Maltschvirus</taxon>
        <taxon>Maltschvirus maltsch</taxon>
    </lineage>
</organism>
<evidence type="ECO:0000256" key="1">
    <source>
        <dbReference type="SAM" id="MobiDB-lite"/>
    </source>
</evidence>
<protein>
    <recommendedName>
        <fullName evidence="3">Peptidase</fullName>
    </recommendedName>
</protein>
<feature type="compositionally biased region" description="Acidic residues" evidence="1">
    <location>
        <begin position="204"/>
        <end position="237"/>
    </location>
</feature>
<gene>
    <name evidence="2" type="ORF">UFOVP84_75</name>
</gene>
<dbReference type="EMBL" id="LR796208">
    <property type="protein sequence ID" value="CAB4127209.1"/>
    <property type="molecule type" value="Genomic_DNA"/>
</dbReference>
<feature type="region of interest" description="Disordered" evidence="1">
    <location>
        <begin position="181"/>
        <end position="239"/>
    </location>
</feature>
<dbReference type="SUPFAM" id="SSF53300">
    <property type="entry name" value="vWA-like"/>
    <property type="match status" value="1"/>
</dbReference>
<sequence length="682" mass="77708">MKNVIDLTAKLLANENITVIKAAVKTASFNVETRQLTLPVLKGTTSEIEQMLVSHEVSHALFTTQDMVEASIGNRRLHGYLNVCEDVRAEKLMKRKYPGTRKIFAEGYKQLNERDFFKIKNIPDINKLNLIDRINMHFKLGSHISVNFDKTEREFVTRVETTETSLDVIRLASEIFEYSKAQKNKETTEEQEQDQPEQPNPNQDAEEIEEESEEQESEEQESESESEEQESEEDLDSITDSALSESIQDLADTSVNYQYHTIDNDYQDGYIVGYKTVLEELAHTETESMLNRDGYTWKSFAPEFDRFKAGAVKSVSYLLKEFEMRKAATAYNRSKVSKSGSLDMKKLWGYQLNDDMFKRVTTVTNGKNHGMVFLLDWSGSMNMVIHDAIEQVITLSMFCHRAQIPFQVFAFTDSYVKNDPLKPQMLRSYTYEKWKAKHNTLDNVSPAYSLFELFSNKMTQKDFNAMSKIMFNTYAVTSFAPYRLGGTPLNHTLAFMTDYIGRFTRVNNIEKVSFITLTDGQGEGLNSSSNSSSYGYQQTKNFIVDNTTKKTYEFNKDAVGQTSTLLQIIKDRYNTTNVGFYISNSTTANAIGSAIYYNGVSKADANIDDIRVQARKTGFATLKSPGRDELFLVPAKSLHIEDKELEISSNASTKSIANKFSKTLESQQVNRLLLNNFVKMIA</sequence>
<proteinExistence type="predicted"/>
<name>A0A6J5L5P7_9CAUD</name>
<reference evidence="2" key="1">
    <citation type="submission" date="2020-04" db="EMBL/GenBank/DDBJ databases">
        <authorList>
            <person name="Chiriac C."/>
            <person name="Salcher M."/>
            <person name="Ghai R."/>
            <person name="Kavagutti S V."/>
        </authorList>
    </citation>
    <scope>NUCLEOTIDE SEQUENCE</scope>
</reference>